<dbReference type="Proteomes" id="UP000887563">
    <property type="component" value="Unplaced"/>
</dbReference>
<dbReference type="AlphaFoldDB" id="A0A914LR21"/>
<keyword evidence="1" id="KW-1185">Reference proteome</keyword>
<evidence type="ECO:0000313" key="2">
    <source>
        <dbReference type="WBParaSite" id="Minc3s00611g15107"/>
    </source>
</evidence>
<evidence type="ECO:0000313" key="1">
    <source>
        <dbReference type="Proteomes" id="UP000887563"/>
    </source>
</evidence>
<protein>
    <submittedName>
        <fullName evidence="2">Uncharacterized protein</fullName>
    </submittedName>
</protein>
<reference evidence="2" key="1">
    <citation type="submission" date="2022-11" db="UniProtKB">
        <authorList>
            <consortium name="WormBaseParasite"/>
        </authorList>
    </citation>
    <scope>IDENTIFICATION</scope>
</reference>
<sequence>MLWTTIKGEAWTDQENLGLVREAPLVQPFRQHQVEVLNPPHKKSSKTPFFKTP</sequence>
<proteinExistence type="predicted"/>
<accession>A0A914LR21</accession>
<name>A0A914LR21_MELIC</name>
<organism evidence="1 2">
    <name type="scientific">Meloidogyne incognita</name>
    <name type="common">Southern root-knot nematode worm</name>
    <name type="synonym">Oxyuris incognita</name>
    <dbReference type="NCBI Taxonomy" id="6306"/>
    <lineage>
        <taxon>Eukaryota</taxon>
        <taxon>Metazoa</taxon>
        <taxon>Ecdysozoa</taxon>
        <taxon>Nematoda</taxon>
        <taxon>Chromadorea</taxon>
        <taxon>Rhabditida</taxon>
        <taxon>Tylenchina</taxon>
        <taxon>Tylenchomorpha</taxon>
        <taxon>Tylenchoidea</taxon>
        <taxon>Meloidogynidae</taxon>
        <taxon>Meloidogyninae</taxon>
        <taxon>Meloidogyne</taxon>
        <taxon>Meloidogyne incognita group</taxon>
    </lineage>
</organism>
<dbReference type="WBParaSite" id="Minc3s00611g15107">
    <property type="protein sequence ID" value="Minc3s00611g15107"/>
    <property type="gene ID" value="Minc3s00611g15107"/>
</dbReference>